<dbReference type="GO" id="GO:0005524">
    <property type="term" value="F:ATP binding"/>
    <property type="evidence" value="ECO:0007669"/>
    <property type="project" value="InterPro"/>
</dbReference>
<dbReference type="OrthoDB" id="10040197at2759"/>
<evidence type="ECO:0000256" key="4">
    <source>
        <dbReference type="ARBA" id="ARBA00023242"/>
    </source>
</evidence>
<dbReference type="GO" id="GO:0003677">
    <property type="term" value="F:DNA binding"/>
    <property type="evidence" value="ECO:0007669"/>
    <property type="project" value="UniProtKB-KW"/>
</dbReference>
<keyword evidence="4" id="KW-0539">Nucleus</keyword>
<keyword evidence="2" id="KW-0238">DNA-binding</keyword>
<comment type="similarity">
    <text evidence="1">Belongs to the helicase family. RecQ subfamily.</text>
</comment>
<protein>
    <submittedName>
        <fullName evidence="5">Mediator of RNA polymerase II transcription subunit 34-like</fullName>
    </submittedName>
</protein>
<dbReference type="PANTHER" id="PTHR13710">
    <property type="entry name" value="DNA HELICASE RECQ FAMILY MEMBER"/>
    <property type="match status" value="1"/>
</dbReference>
<dbReference type="Pfam" id="PF00270">
    <property type="entry name" value="DEAD"/>
    <property type="match status" value="1"/>
</dbReference>
<evidence type="ECO:0000256" key="2">
    <source>
        <dbReference type="ARBA" id="ARBA00023125"/>
    </source>
</evidence>
<proteinExistence type="inferred from homology"/>
<dbReference type="GO" id="GO:0009378">
    <property type="term" value="F:four-way junction helicase activity"/>
    <property type="evidence" value="ECO:0007669"/>
    <property type="project" value="TreeGrafter"/>
</dbReference>
<organism evidence="5 6">
    <name type="scientific">Paramuricea clavata</name>
    <name type="common">Red gorgonian</name>
    <name type="synonym">Violescent sea-whip</name>
    <dbReference type="NCBI Taxonomy" id="317549"/>
    <lineage>
        <taxon>Eukaryota</taxon>
        <taxon>Metazoa</taxon>
        <taxon>Cnidaria</taxon>
        <taxon>Anthozoa</taxon>
        <taxon>Octocorallia</taxon>
        <taxon>Malacalcyonacea</taxon>
        <taxon>Plexauridae</taxon>
        <taxon>Paramuricea</taxon>
    </lineage>
</organism>
<keyword evidence="6" id="KW-1185">Reference proteome</keyword>
<dbReference type="InterPro" id="IPR011545">
    <property type="entry name" value="DEAD/DEAH_box_helicase_dom"/>
</dbReference>
<dbReference type="PROSITE" id="PS51192">
    <property type="entry name" value="HELICASE_ATP_BIND_1"/>
    <property type="match status" value="1"/>
</dbReference>
<sequence>MAAVFTEAQWNLAFEEVKSQFKLPNILPEQEKSIREFFKGKNIFVNLPTGYGKSLIYQCLPIINGAPLHAKPRGSSVIVVISPLRSPMDDQVLYLNNLCIPAIAITNDDDPEIIQQVLNGYYIVVFGSPEAFFTWRGLFMSELKEMIIGVAIDGAHCITQWGLYTGKKIPFRKWYGCLGEMRSLIPKQCRQIMILTATATKATKLQIIDTLQLSFDDVKMIAKSPDRPNISYVHMFYGKSFYEMYHAGSPSSVKEHVLDNMGKDDGHIRILISTVAFGMGVNCKLECGRAGRDGLPSTCVLLFNGLLSVHCEKDMTQYFQLEECRRKWLMHHFGVSCNPSQFHNLHECCDICASQFTCETDNCAEFWSPSLGNINVPLSLTTSDDPKSTTTRNVTKEDKEYLRKKLVEYHQDLIKQMNIDKMATCPNHILEFNNFHINEVIESCHKLFTI</sequence>
<dbReference type="InterPro" id="IPR014001">
    <property type="entry name" value="Helicase_ATP-bd"/>
</dbReference>
<evidence type="ECO:0000256" key="1">
    <source>
        <dbReference type="ARBA" id="ARBA00005446"/>
    </source>
</evidence>
<dbReference type="AlphaFoldDB" id="A0A6S7LA65"/>
<evidence type="ECO:0000313" key="6">
    <source>
        <dbReference type="Proteomes" id="UP001152795"/>
    </source>
</evidence>
<dbReference type="GO" id="GO:0005737">
    <property type="term" value="C:cytoplasm"/>
    <property type="evidence" value="ECO:0007669"/>
    <property type="project" value="TreeGrafter"/>
</dbReference>
<dbReference type="GO" id="GO:0043138">
    <property type="term" value="F:3'-5' DNA helicase activity"/>
    <property type="evidence" value="ECO:0007669"/>
    <property type="project" value="TreeGrafter"/>
</dbReference>
<reference evidence="5" key="1">
    <citation type="submission" date="2020-04" db="EMBL/GenBank/DDBJ databases">
        <authorList>
            <person name="Alioto T."/>
            <person name="Alioto T."/>
            <person name="Gomez Garrido J."/>
        </authorList>
    </citation>
    <scope>NUCLEOTIDE SEQUENCE</scope>
    <source>
        <strain evidence="5">A484AB</strain>
    </source>
</reference>
<dbReference type="SUPFAM" id="SSF52540">
    <property type="entry name" value="P-loop containing nucleoside triphosphate hydrolases"/>
    <property type="match status" value="2"/>
</dbReference>
<dbReference type="GO" id="GO:0005694">
    <property type="term" value="C:chromosome"/>
    <property type="evidence" value="ECO:0007669"/>
    <property type="project" value="TreeGrafter"/>
</dbReference>
<dbReference type="EMBL" id="CACRXK020020295">
    <property type="protein sequence ID" value="CAB4034642.1"/>
    <property type="molecule type" value="Genomic_DNA"/>
</dbReference>
<name>A0A6S7LA65_PARCT</name>
<keyword evidence="3" id="KW-0413">Isomerase</keyword>
<dbReference type="Gene3D" id="3.40.50.300">
    <property type="entry name" value="P-loop containing nucleotide triphosphate hydrolases"/>
    <property type="match status" value="3"/>
</dbReference>
<dbReference type="SMART" id="SM00487">
    <property type="entry name" value="DEXDc"/>
    <property type="match status" value="1"/>
</dbReference>
<dbReference type="PANTHER" id="PTHR13710:SF153">
    <property type="entry name" value="RECQ-LIKE DNA HELICASE BLM"/>
    <property type="match status" value="1"/>
</dbReference>
<dbReference type="GO" id="GO:0000724">
    <property type="term" value="P:double-strand break repair via homologous recombination"/>
    <property type="evidence" value="ECO:0007669"/>
    <property type="project" value="TreeGrafter"/>
</dbReference>
<dbReference type="Proteomes" id="UP001152795">
    <property type="component" value="Unassembled WGS sequence"/>
</dbReference>
<accession>A0A6S7LA65</accession>
<dbReference type="InterPro" id="IPR027417">
    <property type="entry name" value="P-loop_NTPase"/>
</dbReference>
<comment type="caution">
    <text evidence="5">The sequence shown here is derived from an EMBL/GenBank/DDBJ whole genome shotgun (WGS) entry which is preliminary data.</text>
</comment>
<dbReference type="GO" id="GO:0005634">
    <property type="term" value="C:nucleus"/>
    <property type="evidence" value="ECO:0007669"/>
    <property type="project" value="TreeGrafter"/>
</dbReference>
<gene>
    <name evidence="5" type="ORF">PACLA_8A069661</name>
</gene>
<evidence type="ECO:0000313" key="5">
    <source>
        <dbReference type="EMBL" id="CAB4034642.1"/>
    </source>
</evidence>
<evidence type="ECO:0000256" key="3">
    <source>
        <dbReference type="ARBA" id="ARBA00023235"/>
    </source>
</evidence>